<keyword evidence="1" id="KW-0472">Membrane</keyword>
<protein>
    <submittedName>
        <fullName evidence="2">Uncharacterized protein</fullName>
    </submittedName>
</protein>
<gene>
    <name evidence="2" type="ORF">HMPREF0556_12430</name>
</gene>
<accession>D7UZZ2</accession>
<keyword evidence="1" id="KW-1133">Transmembrane helix</keyword>
<dbReference type="STRING" id="525367.HMPREF0556_12430"/>
<reference evidence="2" key="1">
    <citation type="submission" date="2010-06" db="EMBL/GenBank/DDBJ databases">
        <authorList>
            <person name="Muzny D."/>
            <person name="Qin X."/>
            <person name="Buhay C."/>
            <person name="Dugan-Rocha S."/>
            <person name="Ding Y."/>
            <person name="Chen G."/>
            <person name="Hawes A."/>
            <person name="Holder M."/>
            <person name="Jhangiani S."/>
            <person name="Johnson A."/>
            <person name="Khan Z."/>
            <person name="Li Z."/>
            <person name="Liu W."/>
            <person name="Liu X."/>
            <person name="Perez L."/>
            <person name="Shen H."/>
            <person name="Wang Q."/>
            <person name="Watt J."/>
            <person name="Xi L."/>
            <person name="Xin Y."/>
            <person name="Zhou J."/>
            <person name="Deng J."/>
            <person name="Jiang H."/>
            <person name="Liu Y."/>
            <person name="Qu J."/>
            <person name="Song X.-Z."/>
            <person name="Zhang L."/>
            <person name="Villasana D."/>
            <person name="Johnson A."/>
            <person name="Liu J."/>
            <person name="Liyanage D."/>
            <person name="Lorensuhewa L."/>
            <person name="Robinson T."/>
            <person name="Song A."/>
            <person name="Song B.-B."/>
            <person name="Dinh H."/>
            <person name="Thornton R."/>
            <person name="Coyle M."/>
            <person name="Francisco L."/>
            <person name="Jackson L."/>
            <person name="Javaid M."/>
            <person name="Korchina V."/>
            <person name="Kovar C."/>
            <person name="Mata R."/>
            <person name="Mathew T."/>
            <person name="Ngo R."/>
            <person name="Nguyen L."/>
            <person name="Nguyen N."/>
            <person name="Okwuonu G."/>
            <person name="Ongeri F."/>
            <person name="Pham C."/>
            <person name="Simmons D."/>
            <person name="Wilczek-Boney K."/>
            <person name="Hale W."/>
            <person name="Jakkamsetti A."/>
            <person name="Pham P."/>
            <person name="Ruth R."/>
            <person name="San Lucas F."/>
            <person name="Warren J."/>
            <person name="Zhang J."/>
            <person name="Zhao Z."/>
            <person name="Zhou C."/>
            <person name="Zhu D."/>
            <person name="Lee S."/>
            <person name="Bess C."/>
            <person name="Blankenburg K."/>
            <person name="Forbes L."/>
            <person name="Fu Q."/>
            <person name="Gubbala S."/>
            <person name="Hirani K."/>
            <person name="Jayaseelan J.C."/>
            <person name="Lara F."/>
            <person name="Munidasa M."/>
            <person name="Palculict T."/>
            <person name="Patil S."/>
            <person name="Pu L.-L."/>
            <person name="Saada N."/>
            <person name="Tang L."/>
            <person name="Weissenberger G."/>
            <person name="Zhu Y."/>
            <person name="Hemphill L."/>
            <person name="Shang Y."/>
            <person name="Youmans B."/>
            <person name="Ayvaz T."/>
            <person name="Ross M."/>
            <person name="Santibanez J."/>
            <person name="Aqrawi P."/>
            <person name="Gross S."/>
            <person name="Joshi V."/>
            <person name="Fowler G."/>
            <person name="Nazareth L."/>
            <person name="Reid J."/>
            <person name="Worley K."/>
            <person name="Petrosino J."/>
            <person name="Highlander S."/>
            <person name="Gibbs R."/>
        </authorList>
    </citation>
    <scope>NUCLEOTIDE SEQUENCE [LARGE SCALE GENOMIC DNA]</scope>
    <source>
        <strain evidence="2">DSM 20601</strain>
    </source>
</reference>
<evidence type="ECO:0000256" key="1">
    <source>
        <dbReference type="SAM" id="Phobius"/>
    </source>
</evidence>
<dbReference type="AlphaFoldDB" id="D7UZZ2"/>
<sequence>MIKERQFMLLSTLQIFQEPDFIAMTVTFLLVLTVLRYWTVISFLKPSMTVGQGFFPAIELPLNKEKETFPILLDSLIVWLSLLKRQHTFTDEDASISFSN</sequence>
<proteinExistence type="predicted"/>
<dbReference type="Proteomes" id="UP000010119">
    <property type="component" value="Unassembled WGS sequence"/>
</dbReference>
<evidence type="ECO:0000313" key="2">
    <source>
        <dbReference type="EMBL" id="EFI83745.1"/>
    </source>
</evidence>
<dbReference type="HOGENOM" id="CLU_2396135_0_0_9"/>
<dbReference type="EMBL" id="ACCR02000005">
    <property type="protein sequence ID" value="EFI83745.1"/>
    <property type="molecule type" value="Genomic_DNA"/>
</dbReference>
<dbReference type="eggNOG" id="ENOG50348SS">
    <property type="taxonomic scope" value="Bacteria"/>
</dbReference>
<keyword evidence="1" id="KW-0812">Transmembrane</keyword>
<organism evidence="2 3">
    <name type="scientific">Listeria grayi DSM 20601</name>
    <dbReference type="NCBI Taxonomy" id="525367"/>
    <lineage>
        <taxon>Bacteria</taxon>
        <taxon>Bacillati</taxon>
        <taxon>Bacillota</taxon>
        <taxon>Bacilli</taxon>
        <taxon>Bacillales</taxon>
        <taxon>Listeriaceae</taxon>
        <taxon>Listeria</taxon>
    </lineage>
</organism>
<comment type="caution">
    <text evidence="2">The sequence shown here is derived from an EMBL/GenBank/DDBJ whole genome shotgun (WGS) entry which is preliminary data.</text>
</comment>
<name>D7UZZ2_LISGR</name>
<keyword evidence="3" id="KW-1185">Reference proteome</keyword>
<feature type="transmembrane region" description="Helical" evidence="1">
    <location>
        <begin position="21"/>
        <end position="39"/>
    </location>
</feature>
<evidence type="ECO:0000313" key="3">
    <source>
        <dbReference type="Proteomes" id="UP000010119"/>
    </source>
</evidence>